<name>A0A1I6JT48_9GAMM</name>
<keyword evidence="4" id="KW-0540">Nuclease</keyword>
<dbReference type="InterPro" id="IPR005135">
    <property type="entry name" value="Endo/exonuclease/phosphatase"/>
</dbReference>
<evidence type="ECO:0000313" key="4">
    <source>
        <dbReference type="EMBL" id="SFR82142.1"/>
    </source>
</evidence>
<sequence>MPGLQEREDSVFDILLTVIAAALVAVTILARLPLFEWWARACDFPRVQFAVAAALVLGLSAFTSQPWQVSIQIMGLAVLLWQGWRILPYTPVWPRQVQTAQTGNEDYCFTVLVANVLTSNRNASGLLEQIERWQPDLVLTLESDQWWQDQLDPALAAEWPHAVRIPQDNLYGMHLYSRLPLVDTEVKWLVQDDIPSIHTWLRLRSGDTVRLYALHPRPPAPGESEESLWRDAELLLVGKRITKRQDPCIVMGDLNDVAWSRTTRLFCRVSGMLDPRRGRGMFSSFHADYWFLRWPLDHLFSSEHFTLKHMYRLKPFGSDHFPILVKFCYRPSRSGEHENPEADAEDQEQARETIGEGRARKQKEDR</sequence>
<dbReference type="InterPro" id="IPR036691">
    <property type="entry name" value="Endo/exonu/phosph_ase_sf"/>
</dbReference>
<keyword evidence="2" id="KW-1133">Transmembrane helix</keyword>
<evidence type="ECO:0000256" key="2">
    <source>
        <dbReference type="SAM" id="Phobius"/>
    </source>
</evidence>
<dbReference type="EMBL" id="FOYW01000003">
    <property type="protein sequence ID" value="SFR82142.1"/>
    <property type="molecule type" value="Genomic_DNA"/>
</dbReference>
<dbReference type="Gene3D" id="3.60.10.10">
    <property type="entry name" value="Endonuclease/exonuclease/phosphatase"/>
    <property type="match status" value="1"/>
</dbReference>
<dbReference type="SUPFAM" id="SSF56219">
    <property type="entry name" value="DNase I-like"/>
    <property type="match status" value="1"/>
</dbReference>
<keyword evidence="2" id="KW-0472">Membrane</keyword>
<gene>
    <name evidence="4" type="ORF">SAMN05216203_3263</name>
</gene>
<evidence type="ECO:0000313" key="5">
    <source>
        <dbReference type="Proteomes" id="UP000198644"/>
    </source>
</evidence>
<accession>A0A1I6JT48</accession>
<dbReference type="Proteomes" id="UP000198644">
    <property type="component" value="Unassembled WGS sequence"/>
</dbReference>
<evidence type="ECO:0000256" key="1">
    <source>
        <dbReference type="SAM" id="MobiDB-lite"/>
    </source>
</evidence>
<protein>
    <submittedName>
        <fullName evidence="4">Uncharacterized conserved protein YafD, endonuclease/exonuclease/phosphatase (EEP) superfamily</fullName>
    </submittedName>
</protein>
<feature type="compositionally biased region" description="Basic and acidic residues" evidence="1">
    <location>
        <begin position="348"/>
        <end position="366"/>
    </location>
</feature>
<dbReference type="Pfam" id="PF03372">
    <property type="entry name" value="Exo_endo_phos"/>
    <property type="match status" value="1"/>
</dbReference>
<feature type="region of interest" description="Disordered" evidence="1">
    <location>
        <begin position="333"/>
        <end position="366"/>
    </location>
</feature>
<reference evidence="4 5" key="1">
    <citation type="submission" date="2016-10" db="EMBL/GenBank/DDBJ databases">
        <authorList>
            <person name="de Groot N.N."/>
        </authorList>
    </citation>
    <scope>NUCLEOTIDE SEQUENCE [LARGE SCALE GENOMIC DNA]</scope>
    <source>
        <strain evidence="4 5">CGMCC 1.9167</strain>
    </source>
</reference>
<dbReference type="GO" id="GO:0004519">
    <property type="term" value="F:endonuclease activity"/>
    <property type="evidence" value="ECO:0007669"/>
    <property type="project" value="UniProtKB-KW"/>
</dbReference>
<dbReference type="GO" id="GO:0004527">
    <property type="term" value="F:exonuclease activity"/>
    <property type="evidence" value="ECO:0007669"/>
    <property type="project" value="UniProtKB-KW"/>
</dbReference>
<keyword evidence="2" id="KW-0812">Transmembrane</keyword>
<keyword evidence="4" id="KW-0378">Hydrolase</keyword>
<feature type="domain" description="Endonuclease/exonuclease/phosphatase" evidence="3">
    <location>
        <begin position="114"/>
        <end position="320"/>
    </location>
</feature>
<evidence type="ECO:0000259" key="3">
    <source>
        <dbReference type="Pfam" id="PF03372"/>
    </source>
</evidence>
<dbReference type="STRING" id="650891.SAMN05216203_3263"/>
<proteinExistence type="predicted"/>
<feature type="transmembrane region" description="Helical" evidence="2">
    <location>
        <begin position="44"/>
        <end position="63"/>
    </location>
</feature>
<feature type="transmembrane region" description="Helical" evidence="2">
    <location>
        <begin position="12"/>
        <end position="32"/>
    </location>
</feature>
<keyword evidence="5" id="KW-1185">Reference proteome</keyword>
<keyword evidence="4" id="KW-0269">Exonuclease</keyword>
<dbReference type="AlphaFoldDB" id="A0A1I6JT48"/>
<organism evidence="4 5">
    <name type="scientific">Marinobacter daqiaonensis</name>
    <dbReference type="NCBI Taxonomy" id="650891"/>
    <lineage>
        <taxon>Bacteria</taxon>
        <taxon>Pseudomonadati</taxon>
        <taxon>Pseudomonadota</taxon>
        <taxon>Gammaproteobacteria</taxon>
        <taxon>Pseudomonadales</taxon>
        <taxon>Marinobacteraceae</taxon>
        <taxon>Marinobacter</taxon>
    </lineage>
</organism>
<keyword evidence="4" id="KW-0255">Endonuclease</keyword>